<evidence type="ECO:0000256" key="1">
    <source>
        <dbReference type="SAM" id="Coils"/>
    </source>
</evidence>
<proteinExistence type="predicted"/>
<sequence length="567" mass="67234">MLILEEFRKIIRFELGNLWVIVQREVNEYFNIIDFANINYRKNYSPLDKPKEEALKDPLNIPEIYKLLYMIKENNFNYFSSESITNEYNHYEHGYLIRDEILNNLGPIIKRVESFRIETYNKVLENQKKFDSKEKFIKYDFQDYGLKHYDPYINIINGIAYHEDFYIIFPNLLRCVFENLLYDIFQTALNKKHTEFFFLVNQARSRDFSQLIALLNILKDKDFKPYHKNSLNQSVIDILKEIQIFGNLTVHQILRQVDKDFASQREQKINRVLLTLLVFYKKVYNQNLEITHQDSLDKINKALNLIRPKHREEDISIITKWKVIIQEEKTPINEKSIFTSLLPDVAEGNVLKLKSSNENNNWEQIKENLENTINKMFNERDFYQFAIFSLARISHAIYLGYLLTNRVKIRYSQYQRDLQTWDWIRDLKGIELPKLHTSGLLKKDKKQTNYIIIKLSLSTKVLDDQIKELGLDLNNVIEITTDNPSEDWLKSETQVMELGKEFRGILANLRTKALNLNKIHLFYAGPTAGALAVGRQINPKMVPEVQLYEFDRNKIPKYQKSIVIGGN</sequence>
<dbReference type="EMBL" id="LAZR01001280">
    <property type="protein sequence ID" value="KKN47373.1"/>
    <property type="molecule type" value="Genomic_DNA"/>
</dbReference>
<gene>
    <name evidence="3" type="ORF">LCGC14_0663660</name>
</gene>
<dbReference type="NCBIfam" id="NF033611">
    <property type="entry name" value="SAVED"/>
    <property type="match status" value="1"/>
</dbReference>
<organism evidence="3">
    <name type="scientific">marine sediment metagenome</name>
    <dbReference type="NCBI Taxonomy" id="412755"/>
    <lineage>
        <taxon>unclassified sequences</taxon>
        <taxon>metagenomes</taxon>
        <taxon>ecological metagenomes</taxon>
    </lineage>
</organism>
<feature type="coiled-coil region" evidence="1">
    <location>
        <begin position="352"/>
        <end position="379"/>
    </location>
</feature>
<accession>A0A0F9U166</accession>
<evidence type="ECO:0000259" key="2">
    <source>
        <dbReference type="Pfam" id="PF18145"/>
    </source>
</evidence>
<keyword evidence="1" id="KW-0175">Coiled coil</keyword>
<name>A0A0F9U166_9ZZZZ</name>
<dbReference type="InterPro" id="IPR040836">
    <property type="entry name" value="SAVED"/>
</dbReference>
<feature type="domain" description="SMODS-associated and fused to various effectors" evidence="2">
    <location>
        <begin position="370"/>
        <end position="564"/>
    </location>
</feature>
<dbReference type="Pfam" id="PF18145">
    <property type="entry name" value="SAVED"/>
    <property type="match status" value="1"/>
</dbReference>
<reference evidence="3" key="1">
    <citation type="journal article" date="2015" name="Nature">
        <title>Complex archaea that bridge the gap between prokaryotes and eukaryotes.</title>
        <authorList>
            <person name="Spang A."/>
            <person name="Saw J.H."/>
            <person name="Jorgensen S.L."/>
            <person name="Zaremba-Niedzwiedzka K."/>
            <person name="Martijn J."/>
            <person name="Lind A.E."/>
            <person name="van Eijk R."/>
            <person name="Schleper C."/>
            <person name="Guy L."/>
            <person name="Ettema T.J."/>
        </authorList>
    </citation>
    <scope>NUCLEOTIDE SEQUENCE</scope>
</reference>
<protein>
    <recommendedName>
        <fullName evidence="2">SMODS-associated and fused to various effectors domain-containing protein</fullName>
    </recommendedName>
</protein>
<evidence type="ECO:0000313" key="3">
    <source>
        <dbReference type="EMBL" id="KKN47373.1"/>
    </source>
</evidence>
<dbReference type="AlphaFoldDB" id="A0A0F9U166"/>
<comment type="caution">
    <text evidence="3">The sequence shown here is derived from an EMBL/GenBank/DDBJ whole genome shotgun (WGS) entry which is preliminary data.</text>
</comment>